<sequence>MKTPVVPAGDGGDDDDDDDDDDDVLYGSSDECVNGSCRGELHDE</sequence>
<keyword evidence="3" id="KW-1185">Reference proteome</keyword>
<comment type="caution">
    <text evidence="2">The sequence shown here is derived from an EMBL/GenBank/DDBJ whole genome shotgun (WGS) entry which is preliminary data.</text>
</comment>
<gene>
    <name evidence="2" type="ORF">TIFTF001_019059</name>
</gene>
<reference evidence="2" key="1">
    <citation type="submission" date="2023-07" db="EMBL/GenBank/DDBJ databases">
        <title>draft genome sequence of fig (Ficus carica).</title>
        <authorList>
            <person name="Takahashi T."/>
            <person name="Nishimura K."/>
        </authorList>
    </citation>
    <scope>NUCLEOTIDE SEQUENCE</scope>
</reference>
<evidence type="ECO:0000256" key="1">
    <source>
        <dbReference type="SAM" id="MobiDB-lite"/>
    </source>
</evidence>
<feature type="compositionally biased region" description="Acidic residues" evidence="1">
    <location>
        <begin position="11"/>
        <end position="24"/>
    </location>
</feature>
<evidence type="ECO:0000313" key="3">
    <source>
        <dbReference type="Proteomes" id="UP001187192"/>
    </source>
</evidence>
<accession>A0AA88ACA4</accession>
<evidence type="ECO:0000313" key="2">
    <source>
        <dbReference type="EMBL" id="GMN49894.1"/>
    </source>
</evidence>
<dbReference type="EMBL" id="BTGU01000032">
    <property type="protein sequence ID" value="GMN49894.1"/>
    <property type="molecule type" value="Genomic_DNA"/>
</dbReference>
<dbReference type="Proteomes" id="UP001187192">
    <property type="component" value="Unassembled WGS sequence"/>
</dbReference>
<organism evidence="2 3">
    <name type="scientific">Ficus carica</name>
    <name type="common">Common fig</name>
    <dbReference type="NCBI Taxonomy" id="3494"/>
    <lineage>
        <taxon>Eukaryota</taxon>
        <taxon>Viridiplantae</taxon>
        <taxon>Streptophyta</taxon>
        <taxon>Embryophyta</taxon>
        <taxon>Tracheophyta</taxon>
        <taxon>Spermatophyta</taxon>
        <taxon>Magnoliopsida</taxon>
        <taxon>eudicotyledons</taxon>
        <taxon>Gunneridae</taxon>
        <taxon>Pentapetalae</taxon>
        <taxon>rosids</taxon>
        <taxon>fabids</taxon>
        <taxon>Rosales</taxon>
        <taxon>Moraceae</taxon>
        <taxon>Ficeae</taxon>
        <taxon>Ficus</taxon>
    </lineage>
</organism>
<name>A0AA88ACA4_FICCA</name>
<dbReference type="AlphaFoldDB" id="A0AA88ACA4"/>
<feature type="region of interest" description="Disordered" evidence="1">
    <location>
        <begin position="1"/>
        <end position="44"/>
    </location>
</feature>
<proteinExistence type="predicted"/>
<protein>
    <submittedName>
        <fullName evidence="2">Uncharacterized protein</fullName>
    </submittedName>
</protein>